<dbReference type="Gene3D" id="3.40.50.720">
    <property type="entry name" value="NAD(P)-binding Rossmann-like Domain"/>
    <property type="match status" value="1"/>
</dbReference>
<keyword evidence="4" id="KW-1185">Reference proteome</keyword>
<comment type="similarity">
    <text evidence="1 2">Belongs to the short-chain dehydrogenases/reductases (SDR) family.</text>
</comment>
<dbReference type="InterPro" id="IPR020904">
    <property type="entry name" value="Sc_DH/Rdtase_CS"/>
</dbReference>
<dbReference type="Pfam" id="PF00106">
    <property type="entry name" value="adh_short"/>
    <property type="match status" value="1"/>
</dbReference>
<dbReference type="Proteomes" id="UP000479132">
    <property type="component" value="Unassembled WGS sequence"/>
</dbReference>
<organism evidence="3 4">
    <name type="scientific">Fodinibius halophilus</name>
    <dbReference type="NCBI Taxonomy" id="1736908"/>
    <lineage>
        <taxon>Bacteria</taxon>
        <taxon>Pseudomonadati</taxon>
        <taxon>Balneolota</taxon>
        <taxon>Balneolia</taxon>
        <taxon>Balneolales</taxon>
        <taxon>Balneolaceae</taxon>
        <taxon>Fodinibius</taxon>
    </lineage>
</organism>
<gene>
    <name evidence="3" type="ORF">G3569_03720</name>
</gene>
<dbReference type="InterPro" id="IPR002347">
    <property type="entry name" value="SDR_fam"/>
</dbReference>
<dbReference type="GO" id="GO:0030497">
    <property type="term" value="P:fatty acid elongation"/>
    <property type="evidence" value="ECO:0007669"/>
    <property type="project" value="TreeGrafter"/>
</dbReference>
<dbReference type="GO" id="GO:0016616">
    <property type="term" value="F:oxidoreductase activity, acting on the CH-OH group of donors, NAD or NADP as acceptor"/>
    <property type="evidence" value="ECO:0007669"/>
    <property type="project" value="TreeGrafter"/>
</dbReference>
<name>A0A6M1T465_9BACT</name>
<evidence type="ECO:0000313" key="4">
    <source>
        <dbReference type="Proteomes" id="UP000479132"/>
    </source>
</evidence>
<evidence type="ECO:0000256" key="1">
    <source>
        <dbReference type="ARBA" id="ARBA00006484"/>
    </source>
</evidence>
<dbReference type="EMBL" id="JAALLS010000003">
    <property type="protein sequence ID" value="NGP87453.1"/>
    <property type="molecule type" value="Genomic_DNA"/>
</dbReference>
<dbReference type="AlphaFoldDB" id="A0A6M1T465"/>
<proteinExistence type="inferred from homology"/>
<dbReference type="PANTHER" id="PTHR42760">
    <property type="entry name" value="SHORT-CHAIN DEHYDROGENASES/REDUCTASES FAMILY MEMBER"/>
    <property type="match status" value="1"/>
</dbReference>
<evidence type="ECO:0000256" key="2">
    <source>
        <dbReference type="RuleBase" id="RU000363"/>
    </source>
</evidence>
<reference evidence="3 4" key="1">
    <citation type="submission" date="2020-02" db="EMBL/GenBank/DDBJ databases">
        <title>Aliifodinibius halophilus 2W32, complete genome.</title>
        <authorList>
            <person name="Li Y."/>
            <person name="Wu S."/>
        </authorList>
    </citation>
    <scope>NUCLEOTIDE SEQUENCE [LARGE SCALE GENOMIC DNA]</scope>
    <source>
        <strain evidence="3 4">2W32</strain>
    </source>
</reference>
<dbReference type="SUPFAM" id="SSF51735">
    <property type="entry name" value="NAD(P)-binding Rossmann-fold domains"/>
    <property type="match status" value="1"/>
</dbReference>
<evidence type="ECO:0000313" key="3">
    <source>
        <dbReference type="EMBL" id="NGP87453.1"/>
    </source>
</evidence>
<accession>A0A6M1T465</accession>
<dbReference type="RefSeq" id="WP_165266221.1">
    <property type="nucleotide sequence ID" value="NZ_JAALLS010000003.1"/>
</dbReference>
<dbReference type="InterPro" id="IPR036291">
    <property type="entry name" value="NAD(P)-bd_dom_sf"/>
</dbReference>
<comment type="caution">
    <text evidence="3">The sequence shown here is derived from an EMBL/GenBank/DDBJ whole genome shotgun (WGS) entry which is preliminary data.</text>
</comment>
<protein>
    <submittedName>
        <fullName evidence="3">SDR family NAD(P)-dependent oxidoreductase</fullName>
    </submittedName>
</protein>
<dbReference type="PROSITE" id="PS00061">
    <property type="entry name" value="ADH_SHORT"/>
    <property type="match status" value="1"/>
</dbReference>
<sequence length="240" mass="26055">MNSDFTNRHIIVTGGAGALGSAVVQLLLNEGAKCSIPCYNTTEEETFRLRNHANIFTKANIDLTNEEQTQTFYDDAIAQQGPLWASIHIAGGFGMGNIEDTPMSDFNKQLQLNTVTCYNSCRAAVQRIRESNYTGGRIVNIAARPAVEPRQGKGMTAYTVSKAGVAALTQSLAAEVIEDDITVNAIAPSIIDTPQNRNNMTNANYEDWPKPNQLAQQIAYLVSPENEVTRGGVIPVYGKS</sequence>
<dbReference type="PANTHER" id="PTHR42760:SF40">
    <property type="entry name" value="3-OXOACYL-[ACYL-CARRIER-PROTEIN] REDUCTASE, CHLOROPLASTIC"/>
    <property type="match status" value="1"/>
</dbReference>
<dbReference type="PRINTS" id="PR00080">
    <property type="entry name" value="SDRFAMILY"/>
</dbReference>
<dbReference type="PRINTS" id="PR00081">
    <property type="entry name" value="GDHRDH"/>
</dbReference>